<comment type="pathway">
    <text evidence="7">Carbohydrate biosynthesis; dTDP-L-rhamnose biosynthesis.</text>
</comment>
<dbReference type="GO" id="GO:0005829">
    <property type="term" value="C:cytosol"/>
    <property type="evidence" value="ECO:0007669"/>
    <property type="project" value="TreeGrafter"/>
</dbReference>
<feature type="site" description="Participates in a stacking interaction with the thymidine ring of dTDP-4-oxo-6-deoxyglucose" evidence="6">
    <location>
        <position position="137"/>
    </location>
</feature>
<gene>
    <name evidence="8" type="primary">rmlC</name>
    <name evidence="8" type="ORF">FPE01S_01_02220</name>
</gene>
<dbReference type="Gene3D" id="2.60.120.10">
    <property type="entry name" value="Jelly Rolls"/>
    <property type="match status" value="1"/>
</dbReference>
<evidence type="ECO:0000256" key="6">
    <source>
        <dbReference type="PIRSR" id="PIRSR600888-3"/>
    </source>
</evidence>
<dbReference type="PANTHER" id="PTHR21047:SF2">
    <property type="entry name" value="THYMIDINE DIPHOSPHO-4-KETO-RHAMNOSE 3,5-EPIMERASE"/>
    <property type="match status" value="1"/>
</dbReference>
<dbReference type="OrthoDB" id="9800680at2"/>
<dbReference type="CDD" id="cd00438">
    <property type="entry name" value="cupin_RmlC"/>
    <property type="match status" value="1"/>
</dbReference>
<comment type="catalytic activity">
    <reaction evidence="1 7">
        <text>dTDP-4-dehydro-6-deoxy-alpha-D-glucose = dTDP-4-dehydro-beta-L-rhamnose</text>
        <dbReference type="Rhea" id="RHEA:16969"/>
        <dbReference type="ChEBI" id="CHEBI:57649"/>
        <dbReference type="ChEBI" id="CHEBI:62830"/>
        <dbReference type="EC" id="5.1.3.13"/>
    </reaction>
</comment>
<evidence type="ECO:0000256" key="1">
    <source>
        <dbReference type="ARBA" id="ARBA00001298"/>
    </source>
</evidence>
<dbReference type="PANTHER" id="PTHR21047">
    <property type="entry name" value="DTDP-6-DEOXY-D-GLUCOSE-3,5 EPIMERASE"/>
    <property type="match status" value="1"/>
</dbReference>
<sequence length="184" mass="20879">MGFIETGFQGLWIFEPKVFGDDRGYFYESYSARAFQANGLEFHFVQDNQARSSYGVVRGLHYQEHPYCQTKLIRALEGTILDVVVDCRKGSPTYGKVFSIELSAENKKQLLIPAGFAHGYSVLTEQAEVMYKVDRFYHKESEGGILFSDPALAIDWKVPAGQMILSEKDKLYPTFAAGNHSFFF</sequence>
<evidence type="ECO:0000313" key="9">
    <source>
        <dbReference type="Proteomes" id="UP000033121"/>
    </source>
</evidence>
<comment type="similarity">
    <text evidence="7">Belongs to the dTDP-4-dehydrorhamnose 3,5-epimerase family.</text>
</comment>
<organism evidence="8 9">
    <name type="scientific">Flavihumibacter petaseus NBRC 106054</name>
    <dbReference type="NCBI Taxonomy" id="1220578"/>
    <lineage>
        <taxon>Bacteria</taxon>
        <taxon>Pseudomonadati</taxon>
        <taxon>Bacteroidota</taxon>
        <taxon>Chitinophagia</taxon>
        <taxon>Chitinophagales</taxon>
        <taxon>Chitinophagaceae</taxon>
        <taxon>Flavihumibacter</taxon>
    </lineage>
</organism>
<evidence type="ECO:0000256" key="4">
    <source>
        <dbReference type="ARBA" id="ARBA00019595"/>
    </source>
</evidence>
<comment type="function">
    <text evidence="2 7">Catalyzes the epimerization of the C3' and C5'positions of dTDP-6-deoxy-D-xylo-4-hexulose, forming dTDP-6-deoxy-L-lyxo-4-hexulose.</text>
</comment>
<protein>
    <recommendedName>
        <fullName evidence="4 7">dTDP-4-dehydrorhamnose 3,5-epimerase</fullName>
        <ecNumber evidence="3 7">5.1.3.13</ecNumber>
    </recommendedName>
    <alternativeName>
        <fullName evidence="7">Thymidine diphospho-4-keto-rhamnose 3,5-epimerase</fullName>
    </alternativeName>
</protein>
<dbReference type="EC" id="5.1.3.13" evidence="3 7"/>
<dbReference type="GO" id="GO:0000271">
    <property type="term" value="P:polysaccharide biosynthetic process"/>
    <property type="evidence" value="ECO:0007669"/>
    <property type="project" value="TreeGrafter"/>
</dbReference>
<feature type="active site" description="Proton acceptor" evidence="5">
    <location>
        <position position="61"/>
    </location>
</feature>
<reference evidence="8 9" key="1">
    <citation type="submission" date="2015-04" db="EMBL/GenBank/DDBJ databases">
        <title>Whole genome shotgun sequence of Flavihumibacter petaseus NBRC 106054.</title>
        <authorList>
            <person name="Miyazawa S."/>
            <person name="Hosoyama A."/>
            <person name="Hashimoto M."/>
            <person name="Noguchi M."/>
            <person name="Tsuchikane K."/>
            <person name="Ohji S."/>
            <person name="Yamazoe A."/>
            <person name="Ichikawa N."/>
            <person name="Kimura A."/>
            <person name="Fujita N."/>
        </authorList>
    </citation>
    <scope>NUCLEOTIDE SEQUENCE [LARGE SCALE GENOMIC DNA]</scope>
    <source>
        <strain evidence="8 9">NBRC 106054</strain>
    </source>
</reference>
<comment type="caution">
    <text evidence="8">The sequence shown here is derived from an EMBL/GenBank/DDBJ whole genome shotgun (WGS) entry which is preliminary data.</text>
</comment>
<dbReference type="SUPFAM" id="SSF51182">
    <property type="entry name" value="RmlC-like cupins"/>
    <property type="match status" value="1"/>
</dbReference>
<accession>A0A0E9MVQ7</accession>
<dbReference type="UniPathway" id="UPA00124"/>
<dbReference type="RefSeq" id="WP_046367116.1">
    <property type="nucleotide sequence ID" value="NZ_BBWV01000001.1"/>
</dbReference>
<dbReference type="AlphaFoldDB" id="A0A0E9MVQ7"/>
<dbReference type="STRING" id="1220578.FPE01S_01_02220"/>
<keyword evidence="7" id="KW-0413">Isomerase</keyword>
<dbReference type="InterPro" id="IPR014710">
    <property type="entry name" value="RmlC-like_jellyroll"/>
</dbReference>
<comment type="subunit">
    <text evidence="7">Homodimer.</text>
</comment>
<dbReference type="InterPro" id="IPR000888">
    <property type="entry name" value="RmlC-like"/>
</dbReference>
<keyword evidence="9" id="KW-1185">Reference proteome</keyword>
<dbReference type="EMBL" id="BBWV01000001">
    <property type="protein sequence ID" value="GAO41210.1"/>
    <property type="molecule type" value="Genomic_DNA"/>
</dbReference>
<evidence type="ECO:0000256" key="2">
    <source>
        <dbReference type="ARBA" id="ARBA00001997"/>
    </source>
</evidence>
<name>A0A0E9MVQ7_9BACT</name>
<dbReference type="GO" id="GO:0019305">
    <property type="term" value="P:dTDP-rhamnose biosynthetic process"/>
    <property type="evidence" value="ECO:0007669"/>
    <property type="project" value="UniProtKB-UniRule"/>
</dbReference>
<evidence type="ECO:0000256" key="7">
    <source>
        <dbReference type="RuleBase" id="RU364069"/>
    </source>
</evidence>
<feature type="active site" description="Proton donor" evidence="5">
    <location>
        <position position="131"/>
    </location>
</feature>
<evidence type="ECO:0000256" key="5">
    <source>
        <dbReference type="PIRSR" id="PIRSR600888-1"/>
    </source>
</evidence>
<dbReference type="Pfam" id="PF00908">
    <property type="entry name" value="dTDP_sugar_isom"/>
    <property type="match status" value="1"/>
</dbReference>
<dbReference type="GO" id="GO:0008830">
    <property type="term" value="F:dTDP-4-dehydrorhamnose 3,5-epimerase activity"/>
    <property type="evidence" value="ECO:0007669"/>
    <property type="project" value="UniProtKB-UniRule"/>
</dbReference>
<dbReference type="Proteomes" id="UP000033121">
    <property type="component" value="Unassembled WGS sequence"/>
</dbReference>
<evidence type="ECO:0000313" key="8">
    <source>
        <dbReference type="EMBL" id="GAO41210.1"/>
    </source>
</evidence>
<evidence type="ECO:0000256" key="3">
    <source>
        <dbReference type="ARBA" id="ARBA00012098"/>
    </source>
</evidence>
<dbReference type="NCBIfam" id="TIGR01221">
    <property type="entry name" value="rmlC"/>
    <property type="match status" value="1"/>
</dbReference>
<dbReference type="InterPro" id="IPR011051">
    <property type="entry name" value="RmlC_Cupin_sf"/>
</dbReference>
<proteinExistence type="inferred from homology"/>